<comment type="catalytic activity">
    <reaction evidence="3">
        <text>2 GTP = 3',3'-c-di-GMP + 2 diphosphate</text>
        <dbReference type="Rhea" id="RHEA:24898"/>
        <dbReference type="ChEBI" id="CHEBI:33019"/>
        <dbReference type="ChEBI" id="CHEBI:37565"/>
        <dbReference type="ChEBI" id="CHEBI:58805"/>
        <dbReference type="EC" id="2.7.7.65"/>
    </reaction>
</comment>
<reference evidence="7 8" key="1">
    <citation type="submission" date="2016-07" db="EMBL/GenBank/DDBJ databases">
        <title>Whole-genome of two Shewanella species isolated from a digestive organ of sea cucumber Apostichopus japonicus Selenka 1867.</title>
        <authorList>
            <person name="Hong H.-H."/>
            <person name="Choi H."/>
            <person name="Cheon S."/>
            <person name="Oh J.-S."/>
            <person name="Lee H.-G."/>
            <person name="Park C."/>
        </authorList>
    </citation>
    <scope>NUCLEOTIDE SEQUENCE [LARGE SCALE GENOMIC DNA]</scope>
    <source>
        <strain evidence="7 8">CSB03KR</strain>
    </source>
</reference>
<dbReference type="GO" id="GO:0005886">
    <property type="term" value="C:plasma membrane"/>
    <property type="evidence" value="ECO:0007669"/>
    <property type="project" value="TreeGrafter"/>
</dbReference>
<dbReference type="FunFam" id="3.30.70.270:FF:000001">
    <property type="entry name" value="Diguanylate cyclase domain protein"/>
    <property type="match status" value="1"/>
</dbReference>
<evidence type="ECO:0000256" key="2">
    <source>
        <dbReference type="ARBA" id="ARBA00012528"/>
    </source>
</evidence>
<dbReference type="InterPro" id="IPR007892">
    <property type="entry name" value="CHASE4"/>
</dbReference>
<feature type="domain" description="GGDEF" evidence="6">
    <location>
        <begin position="376"/>
        <end position="516"/>
    </location>
</feature>
<dbReference type="AlphaFoldDB" id="A0A1E5IV07"/>
<dbReference type="InterPro" id="IPR043128">
    <property type="entry name" value="Rev_trsase/Diguanyl_cyclase"/>
</dbReference>
<dbReference type="Gene3D" id="3.30.70.270">
    <property type="match status" value="1"/>
</dbReference>
<evidence type="ECO:0000256" key="3">
    <source>
        <dbReference type="ARBA" id="ARBA00034247"/>
    </source>
</evidence>
<protein>
    <recommendedName>
        <fullName evidence="2">diguanylate cyclase</fullName>
        <ecNumber evidence="2">2.7.7.65</ecNumber>
    </recommendedName>
</protein>
<dbReference type="PROSITE" id="PS50885">
    <property type="entry name" value="HAMP"/>
    <property type="match status" value="1"/>
</dbReference>
<evidence type="ECO:0000313" key="8">
    <source>
        <dbReference type="Proteomes" id="UP000095230"/>
    </source>
</evidence>
<dbReference type="InterPro" id="IPR029787">
    <property type="entry name" value="Nucleotide_cyclase"/>
</dbReference>
<organism evidence="7 8">
    <name type="scientific">Shewanella colwelliana</name>
    <name type="common">Alteromonas colwelliana</name>
    <dbReference type="NCBI Taxonomy" id="23"/>
    <lineage>
        <taxon>Bacteria</taxon>
        <taxon>Pseudomonadati</taxon>
        <taxon>Pseudomonadota</taxon>
        <taxon>Gammaproteobacteria</taxon>
        <taxon>Alteromonadales</taxon>
        <taxon>Shewanellaceae</taxon>
        <taxon>Shewanella</taxon>
    </lineage>
</organism>
<dbReference type="InterPro" id="IPR000160">
    <property type="entry name" value="GGDEF_dom"/>
</dbReference>
<dbReference type="Proteomes" id="UP000095230">
    <property type="component" value="Unassembled WGS sequence"/>
</dbReference>
<feature type="domain" description="HAMP" evidence="5">
    <location>
        <begin position="287"/>
        <end position="340"/>
    </location>
</feature>
<dbReference type="GO" id="GO:0043709">
    <property type="term" value="P:cell adhesion involved in single-species biofilm formation"/>
    <property type="evidence" value="ECO:0007669"/>
    <property type="project" value="TreeGrafter"/>
</dbReference>
<dbReference type="GO" id="GO:0007165">
    <property type="term" value="P:signal transduction"/>
    <property type="evidence" value="ECO:0007669"/>
    <property type="project" value="InterPro"/>
</dbReference>
<dbReference type="SUPFAM" id="SSF55073">
    <property type="entry name" value="Nucleotide cyclase"/>
    <property type="match status" value="1"/>
</dbReference>
<dbReference type="Pfam" id="PF00990">
    <property type="entry name" value="GGDEF"/>
    <property type="match status" value="1"/>
</dbReference>
<dbReference type="GO" id="GO:1902201">
    <property type="term" value="P:negative regulation of bacterial-type flagellum-dependent cell motility"/>
    <property type="evidence" value="ECO:0007669"/>
    <property type="project" value="TreeGrafter"/>
</dbReference>
<keyword evidence="4" id="KW-0812">Transmembrane</keyword>
<feature type="transmembrane region" description="Helical" evidence="4">
    <location>
        <begin position="268"/>
        <end position="290"/>
    </location>
</feature>
<evidence type="ECO:0000256" key="4">
    <source>
        <dbReference type="SAM" id="Phobius"/>
    </source>
</evidence>
<evidence type="ECO:0000313" key="7">
    <source>
        <dbReference type="EMBL" id="OEG74409.1"/>
    </source>
</evidence>
<keyword evidence="4" id="KW-1133">Transmembrane helix</keyword>
<gene>
    <name evidence="7" type="ORF">BEL05_06085</name>
</gene>
<dbReference type="PANTHER" id="PTHR45138:SF9">
    <property type="entry name" value="DIGUANYLATE CYCLASE DGCM-RELATED"/>
    <property type="match status" value="1"/>
</dbReference>
<dbReference type="RefSeq" id="WP_069670874.1">
    <property type="nucleotide sequence ID" value="NZ_MCBT01000022.1"/>
</dbReference>
<evidence type="ECO:0000259" key="5">
    <source>
        <dbReference type="PROSITE" id="PS50885"/>
    </source>
</evidence>
<dbReference type="NCBIfam" id="TIGR00254">
    <property type="entry name" value="GGDEF"/>
    <property type="match status" value="1"/>
</dbReference>
<dbReference type="InterPro" id="IPR003660">
    <property type="entry name" value="HAMP_dom"/>
</dbReference>
<dbReference type="CDD" id="cd01949">
    <property type="entry name" value="GGDEF"/>
    <property type="match status" value="1"/>
</dbReference>
<dbReference type="STRING" id="23.BEL05_06085"/>
<dbReference type="EMBL" id="MCBT01000022">
    <property type="protein sequence ID" value="OEG74409.1"/>
    <property type="molecule type" value="Genomic_DNA"/>
</dbReference>
<accession>A0A1E5IV07</accession>
<dbReference type="PANTHER" id="PTHR45138">
    <property type="entry name" value="REGULATORY COMPONENTS OF SENSORY TRANSDUCTION SYSTEM"/>
    <property type="match status" value="1"/>
</dbReference>
<evidence type="ECO:0000259" key="6">
    <source>
        <dbReference type="PROSITE" id="PS50887"/>
    </source>
</evidence>
<comment type="cofactor">
    <cofactor evidence="1">
        <name>Mg(2+)</name>
        <dbReference type="ChEBI" id="CHEBI:18420"/>
    </cofactor>
</comment>
<dbReference type="Gene3D" id="6.10.340.10">
    <property type="match status" value="1"/>
</dbReference>
<sequence length="526" mass="59484">MRLNHFLNLLSLVLLLLSLVTASVIYYFLYLPAIEQQVLQKQQKELAVVQKGIEFSQRNLETLCYDYAIWDGMVDFVESTSEDFIQSNLLDNTFEAASLDGFYVFNKQGGLVWHYAQSEDYSPQYLPQSLEGFIGKILPADTVFSQKKPSIRNGLINMGSKLVYFSNVTILPTSGMGDIVGSLLVVRELSGKVQQEITELSLVNFHIIKLAPQFTAPHMQDFRSPPNVGVLAGSHAWIIKDVLGQAAAEITVSHDEGLMPSIFTFESLLMFFSVLAMTFVAILPLSLLVLRPLRVANKVLTKMARRGVLLRMPTAWRIDEIANLTHSFNLVVDKLERHQNYLESLSFNDPLTGIANRRSLEVFAQRAQEQWRDGKGAIGFLMIDIDYFKSYNDSLGHQAGDQVLIRIAQALMVECRRRGELVTRYGGEEFCVVIQGDNIAQMKLLSERLLKRVRELNIYHEHSPLEIITVSIGGVFYPPFHPQFEQDDWQTMIGLADNQLYVSKQAGRNCLNIKYQTVHPLALVGE</sequence>
<dbReference type="OrthoDB" id="9812260at2"/>
<dbReference type="SMART" id="SM00304">
    <property type="entry name" value="HAMP"/>
    <property type="match status" value="1"/>
</dbReference>
<dbReference type="PROSITE" id="PS50887">
    <property type="entry name" value="GGDEF"/>
    <property type="match status" value="1"/>
</dbReference>
<dbReference type="SMART" id="SM00267">
    <property type="entry name" value="GGDEF"/>
    <property type="match status" value="1"/>
</dbReference>
<dbReference type="GO" id="GO:0052621">
    <property type="term" value="F:diguanylate cyclase activity"/>
    <property type="evidence" value="ECO:0007669"/>
    <property type="project" value="UniProtKB-EC"/>
</dbReference>
<dbReference type="EC" id="2.7.7.65" evidence="2"/>
<name>A0A1E5IV07_SHECO</name>
<keyword evidence="4" id="KW-0472">Membrane</keyword>
<evidence type="ECO:0000256" key="1">
    <source>
        <dbReference type="ARBA" id="ARBA00001946"/>
    </source>
</evidence>
<dbReference type="InterPro" id="IPR050469">
    <property type="entry name" value="Diguanylate_Cyclase"/>
</dbReference>
<dbReference type="Pfam" id="PF05228">
    <property type="entry name" value="CHASE4"/>
    <property type="match status" value="1"/>
</dbReference>
<comment type="caution">
    <text evidence="7">The sequence shown here is derived from an EMBL/GenBank/DDBJ whole genome shotgun (WGS) entry which is preliminary data.</text>
</comment>
<proteinExistence type="predicted"/>